<name>A0A8H7P527_9APHY</name>
<comment type="similarity">
    <text evidence="3">Belongs to the YAE1 family.</text>
</comment>
<evidence type="ECO:0000256" key="4">
    <source>
        <dbReference type="ARBA" id="ARBA00017286"/>
    </source>
</evidence>
<dbReference type="GO" id="GO:0005737">
    <property type="term" value="C:cytoplasm"/>
    <property type="evidence" value="ECO:0007669"/>
    <property type="project" value="UniProtKB-SubCell"/>
</dbReference>
<gene>
    <name evidence="9" type="ORF">IEO21_03774</name>
</gene>
<dbReference type="EMBL" id="JADOXO010000050">
    <property type="protein sequence ID" value="KAF9816900.1"/>
    <property type="molecule type" value="Genomic_DNA"/>
</dbReference>
<evidence type="ECO:0000256" key="7">
    <source>
        <dbReference type="ARBA" id="ARBA00023242"/>
    </source>
</evidence>
<comment type="subcellular location">
    <subcellularLocation>
        <location evidence="2">Cytoplasm</location>
    </subcellularLocation>
    <subcellularLocation>
        <location evidence="1">Nucleus</location>
    </subcellularLocation>
</comment>
<proteinExistence type="inferred from homology"/>
<evidence type="ECO:0000259" key="8">
    <source>
        <dbReference type="Pfam" id="PF09811"/>
    </source>
</evidence>
<evidence type="ECO:0000256" key="1">
    <source>
        <dbReference type="ARBA" id="ARBA00004123"/>
    </source>
</evidence>
<feature type="domain" description="Essential protein Yae1 N-terminal" evidence="8">
    <location>
        <begin position="38"/>
        <end position="77"/>
    </location>
</feature>
<evidence type="ECO:0000256" key="6">
    <source>
        <dbReference type="ARBA" id="ARBA00022490"/>
    </source>
</evidence>
<organism evidence="9 10">
    <name type="scientific">Rhodonia placenta</name>
    <dbReference type="NCBI Taxonomy" id="104341"/>
    <lineage>
        <taxon>Eukaryota</taxon>
        <taxon>Fungi</taxon>
        <taxon>Dikarya</taxon>
        <taxon>Basidiomycota</taxon>
        <taxon>Agaricomycotina</taxon>
        <taxon>Agaricomycetes</taxon>
        <taxon>Polyporales</taxon>
        <taxon>Adustoporiaceae</taxon>
        <taxon>Rhodonia</taxon>
    </lineage>
</organism>
<dbReference type="InterPro" id="IPR019191">
    <property type="entry name" value="Essential_protein_Yae1_N"/>
</dbReference>
<dbReference type="AlphaFoldDB" id="A0A8H7P527"/>
<evidence type="ECO:0000256" key="2">
    <source>
        <dbReference type="ARBA" id="ARBA00004496"/>
    </source>
</evidence>
<keyword evidence="7" id="KW-0539">Nucleus</keyword>
<sequence>MDPFSDVTSDDEAVWLEDPKTLQDSEWSRLSSNFTNAGYREGITAGKESALQQGFDEGFAEVGAPLGREVGILRGMALALISFLTASPDQASQQDLIQELRDISSELSRIRLSDIAPRDLEAERHAREHLDIEGNTNGDEMDLELTEELKEKKDMEKLEDLMMQLNPEPASTSSAKRPTMDDVRRLKERLAALSVRLQLEPRWS</sequence>
<evidence type="ECO:0000256" key="5">
    <source>
        <dbReference type="ARBA" id="ARBA00018400"/>
    </source>
</evidence>
<reference evidence="9" key="2">
    <citation type="journal article" name="Front. Microbiol.">
        <title>Degradative Capacity of Two Strains of Rhodonia placenta: From Phenotype to Genotype.</title>
        <authorList>
            <person name="Kolle M."/>
            <person name="Horta M.A.C."/>
            <person name="Nowrousian M."/>
            <person name="Ohm R.A."/>
            <person name="Benz J.P."/>
            <person name="Pilgard A."/>
        </authorList>
    </citation>
    <scope>NUCLEOTIDE SEQUENCE</scope>
    <source>
        <strain evidence="9">FPRL280</strain>
    </source>
</reference>
<reference evidence="9" key="1">
    <citation type="submission" date="2020-11" db="EMBL/GenBank/DDBJ databases">
        <authorList>
            <person name="Koelle M."/>
            <person name="Horta M.A.C."/>
            <person name="Nowrousian M."/>
            <person name="Ohm R.A."/>
            <person name="Benz P."/>
            <person name="Pilgard A."/>
        </authorList>
    </citation>
    <scope>NUCLEOTIDE SEQUENCE</scope>
    <source>
        <strain evidence="9">FPRL280</strain>
    </source>
</reference>
<evidence type="ECO:0000256" key="3">
    <source>
        <dbReference type="ARBA" id="ARBA00007096"/>
    </source>
</evidence>
<dbReference type="Proteomes" id="UP000639403">
    <property type="component" value="Unassembled WGS sequence"/>
</dbReference>
<comment type="caution">
    <text evidence="9">The sequence shown here is derived from an EMBL/GenBank/DDBJ whole genome shotgun (WGS) entry which is preliminary data.</text>
</comment>
<keyword evidence="6" id="KW-0963">Cytoplasm</keyword>
<dbReference type="PANTHER" id="PTHR18829:SF0">
    <property type="entry name" value="PROTEIN YAE1 HOMOLOG"/>
    <property type="match status" value="1"/>
</dbReference>
<dbReference type="PANTHER" id="PTHR18829">
    <property type="entry name" value="PROTEIN YAE1 HOMOLOG"/>
    <property type="match status" value="1"/>
</dbReference>
<evidence type="ECO:0000313" key="10">
    <source>
        <dbReference type="Proteomes" id="UP000639403"/>
    </source>
</evidence>
<evidence type="ECO:0000313" key="9">
    <source>
        <dbReference type="EMBL" id="KAF9816900.1"/>
    </source>
</evidence>
<dbReference type="InterPro" id="IPR038881">
    <property type="entry name" value="Yae1-like"/>
</dbReference>
<dbReference type="Pfam" id="PF09811">
    <property type="entry name" value="Yae1_N"/>
    <property type="match status" value="1"/>
</dbReference>
<protein>
    <recommendedName>
        <fullName evidence="5">Protein YAE1</fullName>
    </recommendedName>
    <alternativeName>
        <fullName evidence="4">Protein yae1</fullName>
    </alternativeName>
</protein>
<accession>A0A8H7P527</accession>
<dbReference type="GO" id="GO:0005634">
    <property type="term" value="C:nucleus"/>
    <property type="evidence" value="ECO:0007669"/>
    <property type="project" value="UniProtKB-SubCell"/>
</dbReference>